<dbReference type="GO" id="GO:0000455">
    <property type="term" value="P:enzyme-directed rRNA pseudouridine synthesis"/>
    <property type="evidence" value="ECO:0007669"/>
    <property type="project" value="TreeGrafter"/>
</dbReference>
<keyword evidence="2" id="KW-0698">rRNA processing</keyword>
<accession>A0A2U8H553</accession>
<dbReference type="EMBL" id="CP022188">
    <property type="protein sequence ID" value="AWI80931.1"/>
    <property type="molecule type" value="Genomic_DNA"/>
</dbReference>
<organism evidence="17 18">
    <name type="scientific">Parazoarcus communis</name>
    <dbReference type="NCBI Taxonomy" id="41977"/>
    <lineage>
        <taxon>Bacteria</taxon>
        <taxon>Pseudomonadati</taxon>
        <taxon>Pseudomonadota</taxon>
        <taxon>Betaproteobacteria</taxon>
        <taxon>Rhodocyclales</taxon>
        <taxon>Zoogloeaceae</taxon>
        <taxon>Parazoarcus</taxon>
    </lineage>
</organism>
<evidence type="ECO:0000256" key="8">
    <source>
        <dbReference type="ARBA" id="ARBA00038944"/>
    </source>
</evidence>
<dbReference type="InterPro" id="IPR006145">
    <property type="entry name" value="PsdUridine_synth_RsuA/RluA"/>
</dbReference>
<evidence type="ECO:0000256" key="3">
    <source>
        <dbReference type="ARBA" id="ARBA00022694"/>
    </source>
</evidence>
<sequence>MSPAPYSPPPPEPLDYLHVDASMLVVVKPGGLLSVPGRGPEKADCLVSRVQADFPDALIVHRLDMETSGLIVLARNTVAHRRLSVMFQEREVHKRYLAVVSGLLASDEATLDYPLIADWPNRPLQKVDFDFGKPSTTHYRVLARDASADLTRVELTPITGRTHQLRVHMLTLGHPILGDALYGTPEIDKAGRLLLHASSLELQHPDNGRLLSFSSEPPF</sequence>
<dbReference type="PANTHER" id="PTHR21600:SF91">
    <property type="entry name" value="DUAL-SPECIFICITY RNA PSEUDOURIDINE SYNTHASE RLUA"/>
    <property type="match status" value="1"/>
</dbReference>
<dbReference type="GO" id="GO:0160151">
    <property type="term" value="F:tRNA pseudouridine(32) synthase activity"/>
    <property type="evidence" value="ECO:0007669"/>
    <property type="project" value="UniProtKB-EC"/>
</dbReference>
<evidence type="ECO:0000256" key="2">
    <source>
        <dbReference type="ARBA" id="ARBA00022552"/>
    </source>
</evidence>
<dbReference type="Pfam" id="PF00849">
    <property type="entry name" value="PseudoU_synth_2"/>
    <property type="match status" value="1"/>
</dbReference>
<keyword evidence="3" id="KW-0819">tRNA processing</keyword>
<evidence type="ECO:0000313" key="18">
    <source>
        <dbReference type="Proteomes" id="UP000244902"/>
    </source>
</evidence>
<evidence type="ECO:0000313" key="17">
    <source>
        <dbReference type="EMBL" id="AWI80931.1"/>
    </source>
</evidence>
<dbReference type="Proteomes" id="UP000244902">
    <property type="component" value="Chromosome"/>
</dbReference>
<dbReference type="GO" id="GO:0008033">
    <property type="term" value="P:tRNA processing"/>
    <property type="evidence" value="ECO:0007669"/>
    <property type="project" value="UniProtKB-KW"/>
</dbReference>
<name>A0A2U8H553_9RHOO</name>
<dbReference type="InterPro" id="IPR020103">
    <property type="entry name" value="PsdUridine_synth_cat_dom_sf"/>
</dbReference>
<gene>
    <name evidence="17" type="ORF">CEW87_17135</name>
</gene>
<evidence type="ECO:0000256" key="13">
    <source>
        <dbReference type="ARBA" id="ARBA00042844"/>
    </source>
</evidence>
<evidence type="ECO:0000256" key="1">
    <source>
        <dbReference type="ARBA" id="ARBA00010876"/>
    </source>
</evidence>
<evidence type="ECO:0000256" key="15">
    <source>
        <dbReference type="ARBA" id="ARBA00043143"/>
    </source>
</evidence>
<dbReference type="EC" id="5.4.99.28" evidence="8"/>
<evidence type="ECO:0000256" key="5">
    <source>
        <dbReference type="ARBA" id="ARBA00036184"/>
    </source>
</evidence>
<dbReference type="InterPro" id="IPR050188">
    <property type="entry name" value="RluA_PseudoU_synthase"/>
</dbReference>
<reference evidence="17 18" key="1">
    <citation type="submission" date="2017-06" db="EMBL/GenBank/DDBJ databases">
        <title>Azoarcus sp. TSNA42 complete genome sequence.</title>
        <authorList>
            <person name="Woo J.-H."/>
            <person name="Kim H.-S."/>
        </authorList>
    </citation>
    <scope>NUCLEOTIDE SEQUENCE [LARGE SCALE GENOMIC DNA]</scope>
    <source>
        <strain evidence="17 18">TSNA42</strain>
    </source>
</reference>
<dbReference type="GO" id="GO:0160142">
    <property type="term" value="F:23S rRNA pseudouridine(746) synthase activity"/>
    <property type="evidence" value="ECO:0007669"/>
    <property type="project" value="UniProtKB-EC"/>
</dbReference>
<dbReference type="PANTHER" id="PTHR21600">
    <property type="entry name" value="MITOCHONDRIAL RNA PSEUDOURIDINE SYNTHASE"/>
    <property type="match status" value="1"/>
</dbReference>
<comment type="catalytic activity">
    <reaction evidence="6">
        <text>uridine(746) in 23S rRNA = pseudouridine(746) in 23S rRNA</text>
        <dbReference type="Rhea" id="RHEA:42548"/>
        <dbReference type="Rhea" id="RHEA-COMP:10109"/>
        <dbReference type="Rhea" id="RHEA-COMP:10110"/>
        <dbReference type="ChEBI" id="CHEBI:65314"/>
        <dbReference type="ChEBI" id="CHEBI:65315"/>
        <dbReference type="EC" id="5.4.99.29"/>
    </reaction>
</comment>
<evidence type="ECO:0000256" key="11">
    <source>
        <dbReference type="ARBA" id="ARBA00041266"/>
    </source>
</evidence>
<evidence type="ECO:0000256" key="6">
    <source>
        <dbReference type="ARBA" id="ARBA00036916"/>
    </source>
</evidence>
<keyword evidence="4" id="KW-0413">Isomerase</keyword>
<evidence type="ECO:0000256" key="9">
    <source>
        <dbReference type="ARBA" id="ARBA00038945"/>
    </source>
</evidence>
<dbReference type="AlphaFoldDB" id="A0A2U8H553"/>
<dbReference type="SUPFAM" id="SSF55120">
    <property type="entry name" value="Pseudouridine synthase"/>
    <property type="match status" value="1"/>
</dbReference>
<evidence type="ECO:0000256" key="14">
    <source>
        <dbReference type="ARBA" id="ARBA00042883"/>
    </source>
</evidence>
<comment type="similarity">
    <text evidence="1">Belongs to the pseudouridine synthase RluA family.</text>
</comment>
<dbReference type="InterPro" id="IPR006224">
    <property type="entry name" value="PsdUridine_synth_RluA-like_CS"/>
</dbReference>
<dbReference type="Gene3D" id="3.30.2350.10">
    <property type="entry name" value="Pseudouridine synthase"/>
    <property type="match status" value="1"/>
</dbReference>
<evidence type="ECO:0000256" key="12">
    <source>
        <dbReference type="ARBA" id="ARBA00042372"/>
    </source>
</evidence>
<evidence type="ECO:0000256" key="7">
    <source>
        <dbReference type="ARBA" id="ARBA00037305"/>
    </source>
</evidence>
<dbReference type="OrthoDB" id="9785808at2"/>
<comment type="function">
    <text evidence="7">Dual specificity enzyme that catalyzes the synthesis of pseudouridine from uracil-746 in 23S ribosomal RNA and from uracil-32 in the anticodon stem and loop of transfer RNAs.</text>
</comment>
<evidence type="ECO:0000256" key="4">
    <source>
        <dbReference type="ARBA" id="ARBA00023235"/>
    </source>
</evidence>
<proteinExistence type="inferred from homology"/>
<evidence type="ECO:0000256" key="10">
    <source>
        <dbReference type="ARBA" id="ARBA00039988"/>
    </source>
</evidence>
<comment type="catalytic activity">
    <reaction evidence="5">
        <text>uridine(32) in tRNA = pseudouridine(32) in tRNA</text>
        <dbReference type="Rhea" id="RHEA:42544"/>
        <dbReference type="Rhea" id="RHEA-COMP:10107"/>
        <dbReference type="Rhea" id="RHEA-COMP:10108"/>
        <dbReference type="ChEBI" id="CHEBI:65314"/>
        <dbReference type="ChEBI" id="CHEBI:65315"/>
        <dbReference type="EC" id="5.4.99.28"/>
    </reaction>
</comment>
<protein>
    <recommendedName>
        <fullName evidence="10">Dual-specificity RNA pseudouridine synthase RluA</fullName>
        <ecNumber evidence="8">5.4.99.28</ecNumber>
        <ecNumber evidence="9">5.4.99.29</ecNumber>
    </recommendedName>
    <alternativeName>
        <fullName evidence="11">23S rRNA pseudouridine(746) synthase</fullName>
    </alternativeName>
    <alternativeName>
        <fullName evidence="14">Ribosomal large subunit pseudouridine synthase A</fullName>
    </alternativeName>
    <alternativeName>
        <fullName evidence="13">rRNA pseudouridylate synthase A</fullName>
    </alternativeName>
    <alternativeName>
        <fullName evidence="15">rRNA-uridine isomerase A</fullName>
    </alternativeName>
    <alternativeName>
        <fullName evidence="12">tRNA pseudouridine(32) synthase</fullName>
    </alternativeName>
</protein>
<dbReference type="EC" id="5.4.99.29" evidence="9"/>
<evidence type="ECO:0000259" key="16">
    <source>
        <dbReference type="Pfam" id="PF00849"/>
    </source>
</evidence>
<dbReference type="RefSeq" id="WP_108974932.1">
    <property type="nucleotide sequence ID" value="NZ_CP022188.1"/>
</dbReference>
<dbReference type="CDD" id="cd02869">
    <property type="entry name" value="PseudoU_synth_RluA_like"/>
    <property type="match status" value="1"/>
</dbReference>
<dbReference type="GO" id="GO:0003723">
    <property type="term" value="F:RNA binding"/>
    <property type="evidence" value="ECO:0007669"/>
    <property type="project" value="InterPro"/>
</dbReference>
<feature type="domain" description="Pseudouridine synthase RsuA/RluA-like" evidence="16">
    <location>
        <begin position="23"/>
        <end position="169"/>
    </location>
</feature>
<dbReference type="PROSITE" id="PS01129">
    <property type="entry name" value="PSI_RLU"/>
    <property type="match status" value="1"/>
</dbReference>